<dbReference type="EMBL" id="QKRW01000014">
    <property type="protein sequence ID" value="RAL64466.1"/>
    <property type="molecule type" value="Genomic_DNA"/>
</dbReference>
<dbReference type="OrthoDB" id="359154at2759"/>
<reference evidence="2 3" key="1">
    <citation type="submission" date="2018-06" db="EMBL/GenBank/DDBJ databases">
        <title>Genome Sequence of the Brown Rot Fungal Pathogen Monilinia fructigena.</title>
        <authorList>
            <person name="Landi L."/>
            <person name="De Miccolis Angelini R.M."/>
            <person name="Pollastro S."/>
            <person name="Abate D."/>
            <person name="Faretra F."/>
            <person name="Romanazzi G."/>
        </authorList>
    </citation>
    <scope>NUCLEOTIDE SEQUENCE [LARGE SCALE GENOMIC DNA]</scope>
    <source>
        <strain evidence="2 3">Mfrg269</strain>
    </source>
</reference>
<name>A0A395IWV7_9HELO</name>
<proteinExistence type="predicted"/>
<feature type="compositionally biased region" description="Pro residues" evidence="1">
    <location>
        <begin position="134"/>
        <end position="147"/>
    </location>
</feature>
<organism evidence="2 3">
    <name type="scientific">Monilinia fructigena</name>
    <dbReference type="NCBI Taxonomy" id="38457"/>
    <lineage>
        <taxon>Eukaryota</taxon>
        <taxon>Fungi</taxon>
        <taxon>Dikarya</taxon>
        <taxon>Ascomycota</taxon>
        <taxon>Pezizomycotina</taxon>
        <taxon>Leotiomycetes</taxon>
        <taxon>Helotiales</taxon>
        <taxon>Sclerotiniaceae</taxon>
        <taxon>Monilinia</taxon>
    </lineage>
</organism>
<accession>A0A395IWV7</accession>
<evidence type="ECO:0000313" key="2">
    <source>
        <dbReference type="EMBL" id="RAL64466.1"/>
    </source>
</evidence>
<feature type="region of interest" description="Disordered" evidence="1">
    <location>
        <begin position="123"/>
        <end position="147"/>
    </location>
</feature>
<feature type="region of interest" description="Disordered" evidence="1">
    <location>
        <begin position="1"/>
        <end position="26"/>
    </location>
</feature>
<gene>
    <name evidence="2" type="ORF">DID88_001942</name>
</gene>
<dbReference type="AlphaFoldDB" id="A0A395IWV7"/>
<protein>
    <submittedName>
        <fullName evidence="2">Uncharacterized protein</fullName>
    </submittedName>
</protein>
<comment type="caution">
    <text evidence="2">The sequence shown here is derived from an EMBL/GenBank/DDBJ whole genome shotgun (WGS) entry which is preliminary data.</text>
</comment>
<sequence length="147" mass="16508">MAADNPGAGDRPDIIVPWPKTEPREKKEYDCDTLRITVDEKTTRHDPEYVERKLEEDRQNEAKKKAIASMRTPLKELNRRERQIRKAKGKGKLTRGMLLRIGQVISRRRGAVMRQVGISIDAGTEVGEVEGTSPPEPTPTEPVPVAA</sequence>
<evidence type="ECO:0000256" key="1">
    <source>
        <dbReference type="SAM" id="MobiDB-lite"/>
    </source>
</evidence>
<evidence type="ECO:0000313" key="3">
    <source>
        <dbReference type="Proteomes" id="UP000249056"/>
    </source>
</evidence>
<dbReference type="Proteomes" id="UP000249056">
    <property type="component" value="Unassembled WGS sequence"/>
</dbReference>
<keyword evidence="3" id="KW-1185">Reference proteome</keyword>